<sequence length="266" mass="29212">MKKRAFALLLAAATGCSAGSEIIARRAAAEPTVDGRLDEPDWKTAHWVTLDGSRPARPQTDARWEEIYRAAGTVGYAREQFAQSVRAAALWTASGLYFAFEVEDADITARMKDGDTLWLEDAVELFLARHARPGEPFLELQLSPANAVYLVPPPGKTLPRPRTGVSVDGTLNRSLERDRKWTAELFLPWDELERAGLAERPGAGNGGTVAAVRFAAWDLSIYSQLRLNRFTTPGRANPAFPEFYRPLRLVSPPASASEAGDRPHSP</sequence>
<keyword evidence="3" id="KW-1185">Reference proteome</keyword>
<dbReference type="AlphaFoldDB" id="A0A2U1B903"/>
<evidence type="ECO:0000313" key="2">
    <source>
        <dbReference type="EMBL" id="PVY45092.1"/>
    </source>
</evidence>
<dbReference type="PROSITE" id="PS51257">
    <property type="entry name" value="PROKAR_LIPOPROTEIN"/>
    <property type="match status" value="1"/>
</dbReference>
<evidence type="ECO:0008006" key="4">
    <source>
        <dbReference type="Google" id="ProtNLM"/>
    </source>
</evidence>
<dbReference type="EMBL" id="QEKH01000003">
    <property type="protein sequence ID" value="PVY45092.1"/>
    <property type="molecule type" value="Genomic_DNA"/>
</dbReference>
<feature type="chain" id="PRO_5041066887" description="Carbohydrate binding protein with CBM9 domain" evidence="1">
    <location>
        <begin position="19"/>
        <end position="266"/>
    </location>
</feature>
<accession>A0A2U1B903</accession>
<comment type="caution">
    <text evidence="2">The sequence shown here is derived from an EMBL/GenBank/DDBJ whole genome shotgun (WGS) entry which is preliminary data.</text>
</comment>
<dbReference type="OrthoDB" id="9786766at2"/>
<organism evidence="2 3">
    <name type="scientific">Victivallis vadensis</name>
    <dbReference type="NCBI Taxonomy" id="172901"/>
    <lineage>
        <taxon>Bacteria</taxon>
        <taxon>Pseudomonadati</taxon>
        <taxon>Lentisphaerota</taxon>
        <taxon>Lentisphaeria</taxon>
        <taxon>Victivallales</taxon>
        <taxon>Victivallaceae</taxon>
        <taxon>Victivallis</taxon>
    </lineage>
</organism>
<feature type="signal peptide" evidence="1">
    <location>
        <begin position="1"/>
        <end position="18"/>
    </location>
</feature>
<keyword evidence="1" id="KW-0732">Signal</keyword>
<dbReference type="Gene3D" id="2.60.40.1190">
    <property type="match status" value="1"/>
</dbReference>
<evidence type="ECO:0000313" key="3">
    <source>
        <dbReference type="Proteomes" id="UP000245959"/>
    </source>
</evidence>
<dbReference type="CDD" id="cd09620">
    <property type="entry name" value="CBM9_like_3"/>
    <property type="match status" value="1"/>
</dbReference>
<dbReference type="Proteomes" id="UP000245959">
    <property type="component" value="Unassembled WGS sequence"/>
</dbReference>
<proteinExistence type="predicted"/>
<dbReference type="RefSeq" id="WP_116882668.1">
    <property type="nucleotide sequence ID" value="NZ_CABMMC010000047.1"/>
</dbReference>
<name>A0A2U1B903_9BACT</name>
<dbReference type="GeneID" id="78293996"/>
<reference evidence="2 3" key="1">
    <citation type="submission" date="2018-04" db="EMBL/GenBank/DDBJ databases">
        <title>Genomic Encyclopedia of Type Strains, Phase IV (KMG-IV): sequencing the most valuable type-strain genomes for metagenomic binning, comparative biology and taxonomic classification.</title>
        <authorList>
            <person name="Goeker M."/>
        </authorList>
    </citation>
    <scope>NUCLEOTIDE SEQUENCE [LARGE SCALE GENOMIC DNA]</scope>
    <source>
        <strain evidence="2 3">DSM 14823</strain>
    </source>
</reference>
<evidence type="ECO:0000256" key="1">
    <source>
        <dbReference type="SAM" id="SignalP"/>
    </source>
</evidence>
<protein>
    <recommendedName>
        <fullName evidence="4">Carbohydrate binding protein with CBM9 domain</fullName>
    </recommendedName>
</protein>
<dbReference type="SUPFAM" id="SSF49344">
    <property type="entry name" value="CBD9-like"/>
    <property type="match status" value="1"/>
</dbReference>
<gene>
    <name evidence="2" type="ORF">C8D82_1034</name>
</gene>